<gene>
    <name evidence="9" type="ORF">HERI1096_LOCUS20567</name>
</gene>
<name>A0A7S3AZ15_9EUKA</name>
<dbReference type="Pfam" id="PF03372">
    <property type="entry name" value="Exo_endo_phos"/>
    <property type="match status" value="1"/>
</dbReference>
<dbReference type="GO" id="GO:0003723">
    <property type="term" value="F:RNA binding"/>
    <property type="evidence" value="ECO:0007669"/>
    <property type="project" value="UniProtKB-KW"/>
</dbReference>
<dbReference type="CDD" id="cd02325">
    <property type="entry name" value="R3H"/>
    <property type="match status" value="1"/>
</dbReference>
<dbReference type="InterPro" id="IPR001374">
    <property type="entry name" value="R3H_dom"/>
</dbReference>
<evidence type="ECO:0000313" key="9">
    <source>
        <dbReference type="EMBL" id="CAE0119866.1"/>
    </source>
</evidence>
<dbReference type="GO" id="GO:0005524">
    <property type="term" value="F:ATP binding"/>
    <property type="evidence" value="ECO:0007669"/>
    <property type="project" value="UniProtKB-KW"/>
</dbReference>
<protein>
    <recommendedName>
        <fullName evidence="8">R3H domain-containing protein</fullName>
    </recommendedName>
</protein>
<feature type="domain" description="R3H" evidence="8">
    <location>
        <begin position="206"/>
        <end position="270"/>
    </location>
</feature>
<dbReference type="SUPFAM" id="SSF82708">
    <property type="entry name" value="R3H domain"/>
    <property type="match status" value="1"/>
</dbReference>
<comment type="subcellular location">
    <subcellularLocation>
        <location evidence="1">Nucleus</location>
    </subcellularLocation>
</comment>
<dbReference type="PROSITE" id="PS51061">
    <property type="entry name" value="R3H"/>
    <property type="match status" value="1"/>
</dbReference>
<dbReference type="InterPro" id="IPR036867">
    <property type="entry name" value="R3H_dom_sf"/>
</dbReference>
<sequence length="282" mass="30019">MAMHASLAMQHLQQLAAVTGAPCLLGGDWNIKPTDPAYQLLTRGSMESTLMAHYPAGPEGDTWAPDLRYGMASAYAMAHGGSEPDFTNYAQVRDDADPFIGCLDYIFCSPHVHVVGAPAMPHRSTANGPLPTSSEPSDHLLLSAELELPLTPDPALSHLYGGMDGAANSAAGGTEGRALGGGRSRQVAQKDGSERLAKAWGAEANEQMRVARKGELEAFAIRERDEVLDFPSSLNSYERKLVHSLAEELGLEHTSFGEGRDRFIRVEKKLAQPGVAVAGGVA</sequence>
<evidence type="ECO:0000256" key="1">
    <source>
        <dbReference type="ARBA" id="ARBA00004123"/>
    </source>
</evidence>
<reference evidence="9" key="1">
    <citation type="submission" date="2021-01" db="EMBL/GenBank/DDBJ databases">
        <authorList>
            <person name="Corre E."/>
            <person name="Pelletier E."/>
            <person name="Niang G."/>
            <person name="Scheremetjew M."/>
            <person name="Finn R."/>
            <person name="Kale V."/>
            <person name="Holt S."/>
            <person name="Cochrane G."/>
            <person name="Meng A."/>
            <person name="Brown T."/>
            <person name="Cohen L."/>
        </authorList>
    </citation>
    <scope>NUCLEOTIDE SEQUENCE</scope>
    <source>
        <strain evidence="9">CCMP281</strain>
    </source>
</reference>
<dbReference type="PANTHER" id="PTHR12121:SF101">
    <property type="entry name" value="ENDONUCLEASE_EXONUCLEASE_PHOSPHATASE DOMAIN-CONTAINING PROTEIN"/>
    <property type="match status" value="1"/>
</dbReference>
<evidence type="ECO:0000256" key="6">
    <source>
        <dbReference type="ARBA" id="ARBA00022884"/>
    </source>
</evidence>
<dbReference type="InterPro" id="IPR005135">
    <property type="entry name" value="Endo/exonuclease/phosphatase"/>
</dbReference>
<dbReference type="AlphaFoldDB" id="A0A7S3AZ15"/>
<evidence type="ECO:0000256" key="4">
    <source>
        <dbReference type="ARBA" id="ARBA00022806"/>
    </source>
</evidence>
<evidence type="ECO:0000256" key="2">
    <source>
        <dbReference type="ARBA" id="ARBA00022741"/>
    </source>
</evidence>
<dbReference type="Gene3D" id="3.30.1370.50">
    <property type="entry name" value="R3H-like domain"/>
    <property type="match status" value="1"/>
</dbReference>
<dbReference type="SUPFAM" id="SSF56219">
    <property type="entry name" value="DNase I-like"/>
    <property type="match status" value="1"/>
</dbReference>
<dbReference type="InterPro" id="IPR050410">
    <property type="entry name" value="CCR4/nocturin_mRNA_transcr"/>
</dbReference>
<evidence type="ECO:0000256" key="7">
    <source>
        <dbReference type="ARBA" id="ARBA00023242"/>
    </source>
</evidence>
<keyword evidence="4" id="KW-0347">Helicase</keyword>
<dbReference type="GO" id="GO:0005634">
    <property type="term" value="C:nucleus"/>
    <property type="evidence" value="ECO:0007669"/>
    <property type="project" value="UniProtKB-SubCell"/>
</dbReference>
<proteinExistence type="predicted"/>
<dbReference type="GO" id="GO:0004386">
    <property type="term" value="F:helicase activity"/>
    <property type="evidence" value="ECO:0007669"/>
    <property type="project" value="UniProtKB-KW"/>
</dbReference>
<evidence type="ECO:0000256" key="5">
    <source>
        <dbReference type="ARBA" id="ARBA00022840"/>
    </source>
</evidence>
<dbReference type="SMART" id="SM00393">
    <property type="entry name" value="R3H"/>
    <property type="match status" value="1"/>
</dbReference>
<dbReference type="PANTHER" id="PTHR12121">
    <property type="entry name" value="CARBON CATABOLITE REPRESSOR PROTEIN 4"/>
    <property type="match status" value="1"/>
</dbReference>
<dbReference type="Pfam" id="PF01424">
    <property type="entry name" value="R3H"/>
    <property type="match status" value="1"/>
</dbReference>
<dbReference type="Gene3D" id="3.60.10.10">
    <property type="entry name" value="Endonuclease/exonuclease/phosphatase"/>
    <property type="match status" value="1"/>
</dbReference>
<organism evidence="9">
    <name type="scientific">Haptolina ericina</name>
    <dbReference type="NCBI Taxonomy" id="156174"/>
    <lineage>
        <taxon>Eukaryota</taxon>
        <taxon>Haptista</taxon>
        <taxon>Haptophyta</taxon>
        <taxon>Prymnesiophyceae</taxon>
        <taxon>Prymnesiales</taxon>
        <taxon>Prymnesiaceae</taxon>
        <taxon>Haptolina</taxon>
    </lineage>
</organism>
<dbReference type="InterPro" id="IPR036691">
    <property type="entry name" value="Endo/exonu/phosph_ase_sf"/>
</dbReference>
<dbReference type="GO" id="GO:0000175">
    <property type="term" value="F:3'-5'-RNA exonuclease activity"/>
    <property type="evidence" value="ECO:0007669"/>
    <property type="project" value="TreeGrafter"/>
</dbReference>
<accession>A0A7S3AZ15</accession>
<keyword evidence="5" id="KW-0067">ATP-binding</keyword>
<keyword evidence="2" id="KW-0547">Nucleotide-binding</keyword>
<evidence type="ECO:0000256" key="3">
    <source>
        <dbReference type="ARBA" id="ARBA00022801"/>
    </source>
</evidence>
<evidence type="ECO:0000259" key="8">
    <source>
        <dbReference type="PROSITE" id="PS51061"/>
    </source>
</evidence>
<dbReference type="EMBL" id="HBHX01037007">
    <property type="protein sequence ID" value="CAE0119866.1"/>
    <property type="molecule type" value="Transcribed_RNA"/>
</dbReference>
<keyword evidence="6" id="KW-0694">RNA-binding</keyword>
<dbReference type="GO" id="GO:0003677">
    <property type="term" value="F:DNA binding"/>
    <property type="evidence" value="ECO:0007669"/>
    <property type="project" value="UniProtKB-ARBA"/>
</dbReference>
<keyword evidence="7" id="KW-0539">Nucleus</keyword>
<dbReference type="FunFam" id="3.30.1370.50:FF:000002">
    <property type="entry name" value="Immunoglobulin mu DNA-binding protein 2"/>
    <property type="match status" value="1"/>
</dbReference>
<keyword evidence="3" id="KW-0378">Hydrolase</keyword>